<dbReference type="GO" id="GO:0000423">
    <property type="term" value="P:mitophagy"/>
    <property type="evidence" value="ECO:0007669"/>
    <property type="project" value="TreeGrafter"/>
</dbReference>
<evidence type="ECO:0000313" key="14">
    <source>
        <dbReference type="Proteomes" id="UP000784294"/>
    </source>
</evidence>
<dbReference type="GO" id="GO:0004197">
    <property type="term" value="F:cysteine-type endopeptidase activity"/>
    <property type="evidence" value="ECO:0007669"/>
    <property type="project" value="TreeGrafter"/>
</dbReference>
<evidence type="ECO:0000256" key="2">
    <source>
        <dbReference type="ARBA" id="ARBA00010958"/>
    </source>
</evidence>
<evidence type="ECO:0000256" key="11">
    <source>
        <dbReference type="RuleBase" id="RU363115"/>
    </source>
</evidence>
<evidence type="ECO:0000256" key="1">
    <source>
        <dbReference type="ARBA" id="ARBA00004496"/>
    </source>
</evidence>
<keyword evidence="5 11" id="KW-0645">Protease</keyword>
<evidence type="ECO:0000256" key="5">
    <source>
        <dbReference type="ARBA" id="ARBA00022670"/>
    </source>
</evidence>
<keyword evidence="6 11" id="KW-0378">Hydrolase</keyword>
<dbReference type="Proteomes" id="UP000784294">
    <property type="component" value="Unassembled WGS sequence"/>
</dbReference>
<evidence type="ECO:0000256" key="9">
    <source>
        <dbReference type="ARBA" id="ARBA00023006"/>
    </source>
</evidence>
<dbReference type="Pfam" id="PF03416">
    <property type="entry name" value="Peptidase_C54"/>
    <property type="match status" value="1"/>
</dbReference>
<keyword evidence="4 11" id="KW-0963">Cytoplasm</keyword>
<dbReference type="GO" id="GO:0016485">
    <property type="term" value="P:protein processing"/>
    <property type="evidence" value="ECO:0007669"/>
    <property type="project" value="TreeGrafter"/>
</dbReference>
<organism evidence="13 14">
    <name type="scientific">Protopolystoma xenopodis</name>
    <dbReference type="NCBI Taxonomy" id="117903"/>
    <lineage>
        <taxon>Eukaryota</taxon>
        <taxon>Metazoa</taxon>
        <taxon>Spiralia</taxon>
        <taxon>Lophotrochozoa</taxon>
        <taxon>Platyhelminthes</taxon>
        <taxon>Monogenea</taxon>
        <taxon>Polyopisthocotylea</taxon>
        <taxon>Polystomatidea</taxon>
        <taxon>Polystomatidae</taxon>
        <taxon>Protopolystoma</taxon>
    </lineage>
</organism>
<dbReference type="OrthoDB" id="2960936at2759"/>
<evidence type="ECO:0000256" key="10">
    <source>
        <dbReference type="ARBA" id="ARBA00029362"/>
    </source>
</evidence>
<dbReference type="GO" id="GO:0015031">
    <property type="term" value="P:protein transport"/>
    <property type="evidence" value="ECO:0007669"/>
    <property type="project" value="UniProtKB-KW"/>
</dbReference>
<keyword evidence="14" id="KW-1185">Reference proteome</keyword>
<comment type="similarity">
    <text evidence="2 11">Belongs to the peptidase C54 family.</text>
</comment>
<keyword evidence="8 11" id="KW-0653">Protein transport</keyword>
<name>A0A448X088_9PLAT</name>
<dbReference type="PANTHER" id="PTHR22624">
    <property type="entry name" value="CYSTEINE PROTEASE ATG4"/>
    <property type="match status" value="1"/>
</dbReference>
<evidence type="ECO:0000313" key="13">
    <source>
        <dbReference type="EMBL" id="VEL24538.1"/>
    </source>
</evidence>
<reference evidence="13" key="1">
    <citation type="submission" date="2018-11" db="EMBL/GenBank/DDBJ databases">
        <authorList>
            <consortium name="Pathogen Informatics"/>
        </authorList>
    </citation>
    <scope>NUCLEOTIDE SEQUENCE</scope>
</reference>
<dbReference type="InterPro" id="IPR046792">
    <property type="entry name" value="Peptidase_C54_cat"/>
</dbReference>
<keyword evidence="3" id="KW-0813">Transport</keyword>
<evidence type="ECO:0000256" key="3">
    <source>
        <dbReference type="ARBA" id="ARBA00022448"/>
    </source>
</evidence>
<gene>
    <name evidence="13" type="ORF">PXEA_LOCUS17978</name>
</gene>
<evidence type="ECO:0000256" key="4">
    <source>
        <dbReference type="ARBA" id="ARBA00022490"/>
    </source>
</evidence>
<dbReference type="AlphaFoldDB" id="A0A448X088"/>
<dbReference type="GO" id="GO:0019786">
    <property type="term" value="F:protein-phosphatidylethanolamide deconjugating activity"/>
    <property type="evidence" value="ECO:0007669"/>
    <property type="project" value="InterPro"/>
</dbReference>
<dbReference type="PANTHER" id="PTHR22624:SF52">
    <property type="entry name" value="CYSTEINE PROTEASE"/>
    <property type="match status" value="1"/>
</dbReference>
<dbReference type="EC" id="3.4.22.-" evidence="11"/>
<evidence type="ECO:0000256" key="6">
    <source>
        <dbReference type="ARBA" id="ARBA00022801"/>
    </source>
</evidence>
<accession>A0A448X088</accession>
<feature type="domain" description="Peptidase C54 catalytic" evidence="12">
    <location>
        <begin position="30"/>
        <end position="107"/>
    </location>
</feature>
<protein>
    <recommendedName>
        <fullName evidence="11">Cysteine protease</fullName>
        <ecNumber evidence="11">3.4.22.-</ecNumber>
    </recommendedName>
</protein>
<dbReference type="GO" id="GO:0000045">
    <property type="term" value="P:autophagosome assembly"/>
    <property type="evidence" value="ECO:0007669"/>
    <property type="project" value="TreeGrafter"/>
</dbReference>
<evidence type="ECO:0000256" key="7">
    <source>
        <dbReference type="ARBA" id="ARBA00022807"/>
    </source>
</evidence>
<dbReference type="GO" id="GO:0005737">
    <property type="term" value="C:cytoplasm"/>
    <property type="evidence" value="ECO:0007669"/>
    <property type="project" value="UniProtKB-SubCell"/>
</dbReference>
<dbReference type="InterPro" id="IPR038765">
    <property type="entry name" value="Papain-like_cys_pep_sf"/>
</dbReference>
<dbReference type="SUPFAM" id="SSF54001">
    <property type="entry name" value="Cysteine proteinases"/>
    <property type="match status" value="1"/>
</dbReference>
<keyword evidence="7" id="KW-0788">Thiol protease</keyword>
<dbReference type="GO" id="GO:0034727">
    <property type="term" value="P:piecemeal microautophagy of the nucleus"/>
    <property type="evidence" value="ECO:0007669"/>
    <property type="project" value="TreeGrafter"/>
</dbReference>
<evidence type="ECO:0000259" key="12">
    <source>
        <dbReference type="Pfam" id="PF03416"/>
    </source>
</evidence>
<dbReference type="EMBL" id="CAAALY010068269">
    <property type="protein sequence ID" value="VEL24538.1"/>
    <property type="molecule type" value="Genomic_DNA"/>
</dbReference>
<sequence length="119" mass="13505">MQNFTLPFSRLHKLLLPTCSANLNRSSGIRLHRQLLRWFADTPNLYQSPLSLHALVAASGRPPGQWHGPTSACQALMIAMARAGRFDARLAQIEVYFARDRTIFRQASIVQAKRYNNKL</sequence>
<comment type="catalytic activity">
    <reaction evidence="10">
        <text>[protein]-C-terminal L-amino acid-glycyl-phosphatidylethanolamide + H2O = [protein]-C-terminal L-amino acid-glycine + a 1,2-diacyl-sn-glycero-3-phosphoethanolamine</text>
        <dbReference type="Rhea" id="RHEA:67548"/>
        <dbReference type="Rhea" id="RHEA-COMP:17323"/>
        <dbReference type="Rhea" id="RHEA-COMP:17324"/>
        <dbReference type="ChEBI" id="CHEBI:15377"/>
        <dbReference type="ChEBI" id="CHEBI:64612"/>
        <dbReference type="ChEBI" id="CHEBI:172940"/>
        <dbReference type="ChEBI" id="CHEBI:172941"/>
    </reaction>
    <physiologicalReaction direction="left-to-right" evidence="10">
        <dbReference type="Rhea" id="RHEA:67549"/>
    </physiologicalReaction>
</comment>
<dbReference type="GO" id="GO:0035973">
    <property type="term" value="P:aggrephagy"/>
    <property type="evidence" value="ECO:0007669"/>
    <property type="project" value="TreeGrafter"/>
</dbReference>
<evidence type="ECO:0000256" key="8">
    <source>
        <dbReference type="ARBA" id="ARBA00022927"/>
    </source>
</evidence>
<comment type="function">
    <text evidence="11">Cysteine protease that plays a key role in autophagy by mediating both proteolytic activation and delipidation of ATG8 family proteins.</text>
</comment>
<dbReference type="InterPro" id="IPR005078">
    <property type="entry name" value="Peptidase_C54"/>
</dbReference>
<comment type="subcellular location">
    <subcellularLocation>
        <location evidence="1 11">Cytoplasm</location>
    </subcellularLocation>
</comment>
<comment type="caution">
    <text evidence="13">The sequence shown here is derived from an EMBL/GenBank/DDBJ whole genome shotgun (WGS) entry which is preliminary data.</text>
</comment>
<proteinExistence type="inferred from homology"/>
<keyword evidence="9 11" id="KW-0072">Autophagy</keyword>